<keyword evidence="10" id="KW-0067">ATP-binding</keyword>
<gene>
    <name evidence="21" type="ORF">HID58_075719</name>
</gene>
<keyword evidence="6" id="KW-0812">Transmembrane</keyword>
<dbReference type="Gene3D" id="2.10.25.10">
    <property type="entry name" value="Laminin"/>
    <property type="match status" value="2"/>
</dbReference>
<dbReference type="InterPro" id="IPR000719">
    <property type="entry name" value="Prot_kinase_dom"/>
</dbReference>
<evidence type="ECO:0000256" key="6">
    <source>
        <dbReference type="ARBA" id="ARBA00022692"/>
    </source>
</evidence>
<comment type="subcellular location">
    <subcellularLocation>
        <location evidence="1">Membrane</location>
        <topology evidence="1">Single-pass type I membrane protein</topology>
    </subcellularLocation>
</comment>
<evidence type="ECO:0000256" key="16">
    <source>
        <dbReference type="ARBA" id="ARBA00047951"/>
    </source>
</evidence>
<dbReference type="InterPro" id="IPR008271">
    <property type="entry name" value="Ser/Thr_kinase_AS"/>
</dbReference>
<evidence type="ECO:0000256" key="14">
    <source>
        <dbReference type="ARBA" id="ARBA00023180"/>
    </source>
</evidence>
<evidence type="ECO:0000259" key="19">
    <source>
        <dbReference type="PROSITE" id="PS50011"/>
    </source>
</evidence>
<dbReference type="PANTHER" id="PTHR27005:SF524">
    <property type="entry name" value="WALL-ASSOCIATED RECEPTOR KINASE 2-RELATED"/>
    <property type="match status" value="1"/>
</dbReference>
<keyword evidence="22" id="KW-1185">Reference proteome</keyword>
<evidence type="ECO:0000256" key="8">
    <source>
        <dbReference type="ARBA" id="ARBA00022741"/>
    </source>
</evidence>
<evidence type="ECO:0000256" key="15">
    <source>
        <dbReference type="ARBA" id="ARBA00047558"/>
    </source>
</evidence>
<dbReference type="InterPro" id="IPR045274">
    <property type="entry name" value="WAK-like"/>
</dbReference>
<keyword evidence="2" id="KW-0723">Serine/threonine-protein kinase</keyword>
<dbReference type="InterPro" id="IPR018097">
    <property type="entry name" value="EGF_Ca-bd_CS"/>
</dbReference>
<dbReference type="PROSITE" id="PS00108">
    <property type="entry name" value="PROTEIN_KINASE_ST"/>
    <property type="match status" value="2"/>
</dbReference>
<dbReference type="PROSITE" id="PS01187">
    <property type="entry name" value="EGF_CA"/>
    <property type="match status" value="1"/>
</dbReference>
<keyword evidence="13 17" id="KW-1015">Disulfide bond</keyword>
<comment type="catalytic activity">
    <reaction evidence="16">
        <text>L-threonyl-[protein] + ATP = O-phospho-L-threonyl-[protein] + ADP + H(+)</text>
        <dbReference type="Rhea" id="RHEA:46608"/>
        <dbReference type="Rhea" id="RHEA-COMP:11060"/>
        <dbReference type="Rhea" id="RHEA-COMP:11605"/>
        <dbReference type="ChEBI" id="CHEBI:15378"/>
        <dbReference type="ChEBI" id="CHEBI:30013"/>
        <dbReference type="ChEBI" id="CHEBI:30616"/>
        <dbReference type="ChEBI" id="CHEBI:61977"/>
        <dbReference type="ChEBI" id="CHEBI:456216"/>
    </reaction>
</comment>
<evidence type="ECO:0000259" key="20">
    <source>
        <dbReference type="PROSITE" id="PS50026"/>
    </source>
</evidence>
<dbReference type="InterPro" id="IPR011009">
    <property type="entry name" value="Kinase-like_dom_sf"/>
</dbReference>
<evidence type="ECO:0000256" key="2">
    <source>
        <dbReference type="ARBA" id="ARBA00022527"/>
    </source>
</evidence>
<evidence type="ECO:0000256" key="12">
    <source>
        <dbReference type="ARBA" id="ARBA00023136"/>
    </source>
</evidence>
<dbReference type="InterPro" id="IPR000742">
    <property type="entry name" value="EGF"/>
</dbReference>
<dbReference type="SMART" id="SM00181">
    <property type="entry name" value="EGF"/>
    <property type="match status" value="4"/>
</dbReference>
<dbReference type="SMART" id="SM00179">
    <property type="entry name" value="EGF_CA"/>
    <property type="match status" value="1"/>
</dbReference>
<comment type="caution">
    <text evidence="21">The sequence shown here is derived from an EMBL/GenBank/DDBJ whole genome shotgun (WGS) entry which is preliminary data.</text>
</comment>
<evidence type="ECO:0000256" key="5">
    <source>
        <dbReference type="ARBA" id="ARBA00022679"/>
    </source>
</evidence>
<evidence type="ECO:0000256" key="11">
    <source>
        <dbReference type="ARBA" id="ARBA00022989"/>
    </source>
</evidence>
<feature type="domain" description="Protein kinase" evidence="19">
    <location>
        <begin position="427"/>
        <end position="710"/>
    </location>
</feature>
<proteinExistence type="predicted"/>
<comment type="catalytic activity">
    <reaction evidence="15">
        <text>L-seryl-[protein] + ATP = O-phospho-L-seryl-[protein] + ADP + H(+)</text>
        <dbReference type="Rhea" id="RHEA:17989"/>
        <dbReference type="Rhea" id="RHEA-COMP:9863"/>
        <dbReference type="Rhea" id="RHEA-COMP:11604"/>
        <dbReference type="ChEBI" id="CHEBI:15378"/>
        <dbReference type="ChEBI" id="CHEBI:29999"/>
        <dbReference type="ChEBI" id="CHEBI:30616"/>
        <dbReference type="ChEBI" id="CHEBI:83421"/>
        <dbReference type="ChEBI" id="CHEBI:456216"/>
    </reaction>
</comment>
<keyword evidence="8" id="KW-0547">Nucleotide-binding</keyword>
<dbReference type="PROSITE" id="PS50026">
    <property type="entry name" value="EGF_3"/>
    <property type="match status" value="2"/>
</dbReference>
<accession>A0ABQ7YKH7</accession>
<dbReference type="PROSITE" id="PS00010">
    <property type="entry name" value="ASX_HYDROXYL"/>
    <property type="match status" value="1"/>
</dbReference>
<dbReference type="Pfam" id="PF07714">
    <property type="entry name" value="PK_Tyr_Ser-Thr"/>
    <property type="match status" value="2"/>
</dbReference>
<sequence length="1766" mass="196958">MKLQEYLFLVAMFCLSCTQPIKCQTKLKCPEKCGNVTLEFPFGTTPGCYHEEDPSFNLTCNEQGLFFNGFRVVNISHSSQISITFPPSYACYNKSGHLQNGAAYYNDRLGNLTLSDNNTLFAVGCDTYAFVTTSGTRRNSFGCISVCDEEPLVTNRECNGEGCCQNPVSAGSSWYIVRPYRFVNDTSERPYRSSCIYAFVVEDGKFKFNDIEDGKFKLNDKGLVDYSYLQTRRLPVVLDWSIGGQTCNQVGNASLCSVNSTCSNSTVRTGYVCKCEPGYYGNPYLKDGCTDIDECTSTTYEHNCTENSNCENTNGSFLCPCKTGYHKDNSAMSCLLTEINEKPDSGSADYEWAKIFLGTTIGFLCILLVVTFIQQRMKHRKNAELRQHFFEQNGGGMLRQRLSGAGPSNVDVKIFTEEGMKDATSDYDDSRILGQGGQGTVYKGILPDNSIVAIKKARLGDSSQVEQFINEVLVLSQINHRNVVKLLGCCLETEIPLLVYEFINSGTLFDHLHGSLFDSSLTWEHRLRIAVEIAGTLAYLHSSASIPIIHRDVKTANILLDENLTAKVADFGASRLIPMDKEQLTTMVQGTLGYLDPEYYNTGLLNEKSDVYSFGVVLMELLTGQKALCFDRPQYSKHLVSYFTSATKEKRLHEVIDGQVMNEKNQREIQEAARVAVECTRVTGEERPKMKEVAAELEGLRATKTKHQWSDNYPEPEENEHLLGLGILSAQGETSSTGYDSIKNSLFLMAIFSLAYTQLLNGQSLSGCQTRCGNVSIDYPFGTSQGCYYDGDNSFKLTCNETNKLIFGGNEVINITHSGELRVLVTRSYVCYNSQGNQTGRSNRWTRLGNLTFSDKNRFTAVGCNTYAFLNTNEVGNYSVGCMSTCNTPRETNGTCSGGGCCQTSLPRRINYFRVRPYSFSNHTSVHSFNPCSYAFLVEDGLFNFRSSEDLMNLRNITRFPVVLDWSIGKHSCQQVGSANICGWNSECSNSVRGTGYICKCKEGFDGNPYLSNEKGCQVPISLNRKTTIEPEPNQKKKKKTGKRNQNRTYMLKCISDQTYGYQQRIVPRVKIYKSFEYKSMESLSNKQKMNKVHVHGLFFVAILSLAYTQLINGKSLPGCKDRCGNVTIEYPFGLSPDCCYGGYNSFRLTCNETTNKLSAGSMQVINYSHSGELRVLKSRSLACYNSTQLTRQVVYTTSLANLTLSNKNRFTAVGCNTYAVMTTVIGDRNYSTGCLSLCDSTPKESGICSGEGCCHTSVPKRSSRFIIRSRRFDNKTSVNEFNPCFFAFLVEDGMYSFSSPQDLLNLRNVTDFPIVLDWSIGEQTCQQVGDSKICGLNTECSDSITRAGYNCKCKTGYIGNPYLPEGCQGTTIGFLVILLVVSCVQKKMKHMKNTELRKHFFEQNGGGMLRQRLSGAGPSNIDVKIFTEEGMKEATNGYDESRILGQGGQGTVYKGILPDNSVVAIKKARLGDSSQVEQFINEVLVLSQINHRNVVKLLGCCLETEVPLLVYEFINSGTLFDHLHGSLFDSSLTWEHRLRIAVEIAGTLAYLHSSASIPIIHRDVKTANILLDENLTAKVADFGASRLIPMDKEQLTTMVQGTLGYLDPEYYNTGLLNEKSDVYSFGVVLMELLSGQKALCFDRPQTSKHLVSYFASAMKEKRLHEIIDGQVMNEDNQKAIQEVARIAVECTRLMGEERPRMKEVAAELEGLRGTKTKHKWSEQYPEPQEAEHLLRVEILSAQGDTNAIGYDSIMNVTRLHIEDGR</sequence>
<organism evidence="21 22">
    <name type="scientific">Brassica napus</name>
    <name type="common">Rape</name>
    <dbReference type="NCBI Taxonomy" id="3708"/>
    <lineage>
        <taxon>Eukaryota</taxon>
        <taxon>Viridiplantae</taxon>
        <taxon>Streptophyta</taxon>
        <taxon>Embryophyta</taxon>
        <taxon>Tracheophyta</taxon>
        <taxon>Spermatophyta</taxon>
        <taxon>Magnoliopsida</taxon>
        <taxon>eudicotyledons</taxon>
        <taxon>Gunneridae</taxon>
        <taxon>Pentapetalae</taxon>
        <taxon>rosids</taxon>
        <taxon>malvids</taxon>
        <taxon>Brassicales</taxon>
        <taxon>Brassicaceae</taxon>
        <taxon>Brassiceae</taxon>
        <taxon>Brassica</taxon>
    </lineage>
</organism>
<dbReference type="PANTHER" id="PTHR27005">
    <property type="entry name" value="WALL-ASSOCIATED RECEPTOR KINASE-LIKE 21"/>
    <property type="match status" value="1"/>
</dbReference>
<dbReference type="CDD" id="cd14066">
    <property type="entry name" value="STKc_IRAK"/>
    <property type="match status" value="2"/>
</dbReference>
<comment type="caution">
    <text evidence="17">Lacks conserved residue(s) required for the propagation of feature annotation.</text>
</comment>
<evidence type="ECO:0000256" key="4">
    <source>
        <dbReference type="ARBA" id="ARBA00022553"/>
    </source>
</evidence>
<dbReference type="InterPro" id="IPR000152">
    <property type="entry name" value="EGF-type_Asp/Asn_hydroxyl_site"/>
</dbReference>
<dbReference type="CDD" id="cd00054">
    <property type="entry name" value="EGF_CA"/>
    <property type="match status" value="1"/>
</dbReference>
<dbReference type="Pfam" id="PF13947">
    <property type="entry name" value="GUB_WAK_bind"/>
    <property type="match status" value="3"/>
</dbReference>
<dbReference type="SUPFAM" id="SSF56112">
    <property type="entry name" value="Protein kinase-like (PK-like)"/>
    <property type="match status" value="2"/>
</dbReference>
<feature type="signal peptide" evidence="18">
    <location>
        <begin position="1"/>
        <end position="23"/>
    </location>
</feature>
<keyword evidence="5" id="KW-0808">Transferase</keyword>
<dbReference type="PROSITE" id="PS50011">
    <property type="entry name" value="PROTEIN_KINASE_DOM"/>
    <property type="match status" value="2"/>
</dbReference>
<evidence type="ECO:0000256" key="10">
    <source>
        <dbReference type="ARBA" id="ARBA00022840"/>
    </source>
</evidence>
<keyword evidence="12" id="KW-0472">Membrane</keyword>
<feature type="domain" description="Protein kinase" evidence="19">
    <location>
        <begin position="1439"/>
        <end position="1722"/>
    </location>
</feature>
<keyword evidence="11" id="KW-1133">Transmembrane helix</keyword>
<evidence type="ECO:0000256" key="7">
    <source>
        <dbReference type="ARBA" id="ARBA00022729"/>
    </source>
</evidence>
<dbReference type="Gene3D" id="1.10.510.10">
    <property type="entry name" value="Transferase(Phosphotransferase) domain 1"/>
    <property type="match status" value="2"/>
</dbReference>
<feature type="domain" description="EGF-like" evidence="20">
    <location>
        <begin position="291"/>
        <end position="331"/>
    </location>
</feature>
<dbReference type="Gene3D" id="3.30.200.20">
    <property type="entry name" value="Phosphorylase Kinase, domain 1"/>
    <property type="match status" value="2"/>
</dbReference>
<evidence type="ECO:0000256" key="18">
    <source>
        <dbReference type="SAM" id="SignalP"/>
    </source>
</evidence>
<keyword evidence="7 18" id="KW-0732">Signal</keyword>
<reference evidence="21 22" key="1">
    <citation type="submission" date="2021-05" db="EMBL/GenBank/DDBJ databases">
        <title>Genome Assembly of Synthetic Allotetraploid Brassica napus Reveals Homoeologous Exchanges between Subgenomes.</title>
        <authorList>
            <person name="Davis J.T."/>
        </authorList>
    </citation>
    <scope>NUCLEOTIDE SEQUENCE [LARGE SCALE GENOMIC DNA]</scope>
    <source>
        <strain evidence="22">cv. Da-Ae</strain>
        <tissue evidence="21">Seedling</tissue>
    </source>
</reference>
<evidence type="ECO:0000256" key="13">
    <source>
        <dbReference type="ARBA" id="ARBA00023157"/>
    </source>
</evidence>
<dbReference type="InterPro" id="IPR001245">
    <property type="entry name" value="Ser-Thr/Tyr_kinase_cat_dom"/>
</dbReference>
<dbReference type="Pfam" id="PF07645">
    <property type="entry name" value="EGF_CA"/>
    <property type="match status" value="1"/>
</dbReference>
<evidence type="ECO:0000256" key="9">
    <source>
        <dbReference type="ARBA" id="ARBA00022777"/>
    </source>
</evidence>
<dbReference type="InterPro" id="IPR025287">
    <property type="entry name" value="WAK_GUB"/>
</dbReference>
<protein>
    <submittedName>
        <fullName evidence="21">Uncharacterized protein</fullName>
    </submittedName>
</protein>
<name>A0ABQ7YKH7_BRANA</name>
<evidence type="ECO:0000256" key="3">
    <source>
        <dbReference type="ARBA" id="ARBA00022536"/>
    </source>
</evidence>
<evidence type="ECO:0000313" key="21">
    <source>
        <dbReference type="EMBL" id="KAH0868697.1"/>
    </source>
</evidence>
<keyword evidence="14" id="KW-0325">Glycoprotein</keyword>
<dbReference type="EMBL" id="JAGKQM010000017">
    <property type="protein sequence ID" value="KAH0868697.1"/>
    <property type="molecule type" value="Genomic_DNA"/>
</dbReference>
<keyword evidence="9" id="KW-0418">Kinase</keyword>
<dbReference type="InterPro" id="IPR049883">
    <property type="entry name" value="NOTCH1_EGF-like"/>
</dbReference>
<evidence type="ECO:0000256" key="1">
    <source>
        <dbReference type="ARBA" id="ARBA00004479"/>
    </source>
</evidence>
<feature type="domain" description="EGF-like" evidence="20">
    <location>
        <begin position="243"/>
        <end position="290"/>
    </location>
</feature>
<feature type="disulfide bond" evidence="17">
    <location>
        <begin position="256"/>
        <end position="273"/>
    </location>
</feature>
<dbReference type="Proteomes" id="UP000824890">
    <property type="component" value="Unassembled WGS sequence"/>
</dbReference>
<dbReference type="SMART" id="SM00220">
    <property type="entry name" value="S_TKc"/>
    <property type="match status" value="2"/>
</dbReference>
<keyword evidence="3 17" id="KW-0245">EGF-like domain</keyword>
<keyword evidence="4" id="KW-0597">Phosphoprotein</keyword>
<evidence type="ECO:0000313" key="22">
    <source>
        <dbReference type="Proteomes" id="UP000824890"/>
    </source>
</evidence>
<feature type="chain" id="PRO_5046653928" evidence="18">
    <location>
        <begin position="24"/>
        <end position="1766"/>
    </location>
</feature>
<evidence type="ECO:0000256" key="17">
    <source>
        <dbReference type="PROSITE-ProRule" id="PRU00076"/>
    </source>
</evidence>
<dbReference type="InterPro" id="IPR001881">
    <property type="entry name" value="EGF-like_Ca-bd_dom"/>
</dbReference>